<keyword evidence="1" id="KW-0812">Transmembrane</keyword>
<dbReference type="InterPro" id="IPR012347">
    <property type="entry name" value="Ferritin-like"/>
</dbReference>
<name>A0AAU8DMD8_9ACTN</name>
<dbReference type="PANTHER" id="PTHR36933">
    <property type="entry name" value="SLL0788 PROTEIN"/>
    <property type="match status" value="1"/>
</dbReference>
<organism evidence="3">
    <name type="scientific">Nakamurella sp. A5-74</name>
    <dbReference type="NCBI Taxonomy" id="3158264"/>
    <lineage>
        <taxon>Bacteria</taxon>
        <taxon>Bacillati</taxon>
        <taxon>Actinomycetota</taxon>
        <taxon>Actinomycetes</taxon>
        <taxon>Nakamurellales</taxon>
        <taxon>Nakamurellaceae</taxon>
        <taxon>Nakamurella</taxon>
    </lineage>
</organism>
<keyword evidence="1" id="KW-1133">Transmembrane helix</keyword>
<reference evidence="3" key="1">
    <citation type="submission" date="2024-05" db="EMBL/GenBank/DDBJ databases">
        <authorList>
            <person name="Cai S.Y."/>
            <person name="Jin L.M."/>
            <person name="Li H.R."/>
        </authorList>
    </citation>
    <scope>NUCLEOTIDE SEQUENCE</scope>
    <source>
        <strain evidence="3">A5-74</strain>
    </source>
</reference>
<dbReference type="PANTHER" id="PTHR36933:SF1">
    <property type="entry name" value="SLL0788 PROTEIN"/>
    <property type="match status" value="1"/>
</dbReference>
<gene>
    <name evidence="3" type="ORF">ABLG96_12370</name>
</gene>
<feature type="transmembrane region" description="Helical" evidence="1">
    <location>
        <begin position="24"/>
        <end position="46"/>
    </location>
</feature>
<dbReference type="RefSeq" id="WP_353647691.1">
    <property type="nucleotide sequence ID" value="NZ_CP159218.1"/>
</dbReference>
<evidence type="ECO:0000256" key="1">
    <source>
        <dbReference type="SAM" id="Phobius"/>
    </source>
</evidence>
<dbReference type="AlphaFoldDB" id="A0AAU8DMD8"/>
<keyword evidence="1" id="KW-0472">Membrane</keyword>
<protein>
    <submittedName>
        <fullName evidence="3">DUF305 domain-containing protein</fullName>
    </submittedName>
</protein>
<feature type="domain" description="DUF305" evidence="2">
    <location>
        <begin position="63"/>
        <end position="237"/>
    </location>
</feature>
<dbReference type="InterPro" id="IPR005183">
    <property type="entry name" value="DUF305_CopM-like"/>
</dbReference>
<accession>A0AAU8DMD8</accession>
<dbReference type="EMBL" id="CP159218">
    <property type="protein sequence ID" value="XCG62076.1"/>
    <property type="molecule type" value="Genomic_DNA"/>
</dbReference>
<sequence length="248" mass="26385">MSQQPDIDDESAAPAAPPTDRRRIVVIGALFSVALLALGFLVGYALNSGDDLAVAVPANDSIEAGFLRDMITHHDQAVVMAHEAETHSRDPEIQRMAYDLVTTQQGQIGTMSGWLMLWQLPQQVYSPRMAWMGNDMAGHGMGGMGSVTTTNGSSTGQSADGALMPGMATDAQMDQLSTLRGSASDVLFLQLMIRHHQGGSAMMRYAETHASNPIVSNFAGQMANTQDGEVAVMTQMLQARGAQPLPAP</sequence>
<dbReference type="Pfam" id="PF03713">
    <property type="entry name" value="DUF305"/>
    <property type="match status" value="1"/>
</dbReference>
<proteinExistence type="predicted"/>
<evidence type="ECO:0000313" key="3">
    <source>
        <dbReference type="EMBL" id="XCG62076.1"/>
    </source>
</evidence>
<evidence type="ECO:0000259" key="2">
    <source>
        <dbReference type="Pfam" id="PF03713"/>
    </source>
</evidence>
<dbReference type="Gene3D" id="1.20.1260.10">
    <property type="match status" value="1"/>
</dbReference>